<dbReference type="Proteomes" id="UP000242656">
    <property type="component" value="Unassembled WGS sequence"/>
</dbReference>
<reference evidence="2 3" key="1">
    <citation type="submission" date="2017-09" db="EMBL/GenBank/DDBJ databases">
        <title>Large-scale bioinformatics analysis of Bacillus genomes uncovers conserved roles of natural products in bacterial physiology.</title>
        <authorList>
            <consortium name="Agbiome Team Llc"/>
            <person name="Bleich R.M."/>
            <person name="Grubbs K.J."/>
            <person name="Santa Maria K.C."/>
            <person name="Allen S.E."/>
            <person name="Farag S."/>
            <person name="Shank E.A."/>
            <person name="Bowers A."/>
        </authorList>
    </citation>
    <scope>NUCLEOTIDE SEQUENCE [LARGE SCALE GENOMIC DNA]</scope>
    <source>
        <strain evidence="2 3">AFS083043</strain>
    </source>
</reference>
<protein>
    <recommendedName>
        <fullName evidence="1">Sigma factor regulator C-terminal domain-containing protein</fullName>
    </recommendedName>
</protein>
<evidence type="ECO:0000259" key="1">
    <source>
        <dbReference type="Pfam" id="PF13791"/>
    </source>
</evidence>
<proteinExistence type="predicted"/>
<sequence length="208" mass="24609">MDMNKTPYNELGQRKMQFYYPFISYRKYKDDIRLLDEIGNDKYMEMALSFAKLYSVEEVKKMIPEHLITWYWIEDLNTEEKKELEKVNYENRAQDIPEEIKMEDHVYGFKAITSDGIKVDNPEFWFLQSLKKGMKLIDNTSTNSFETENAIVEMKRVYQYLQGEHKEISPNALRIQGVVVTGDKEDLRAIKDLPFIKATSLGVITDKY</sequence>
<gene>
    <name evidence="2" type="ORF">COI93_20945</name>
</gene>
<comment type="caution">
    <text evidence="2">The sequence shown here is derived from an EMBL/GenBank/DDBJ whole genome shotgun (WGS) entry which is preliminary data.</text>
</comment>
<evidence type="ECO:0000313" key="3">
    <source>
        <dbReference type="Proteomes" id="UP000242656"/>
    </source>
</evidence>
<dbReference type="EMBL" id="NUWN01000097">
    <property type="protein sequence ID" value="PFK31168.1"/>
    <property type="molecule type" value="Genomic_DNA"/>
</dbReference>
<dbReference type="Pfam" id="PF13791">
    <property type="entry name" value="Sigma_reg_C"/>
    <property type="match status" value="1"/>
</dbReference>
<accession>A0A2B0LAW3</accession>
<feature type="domain" description="Sigma factor regulator C-terminal" evidence="1">
    <location>
        <begin position="35"/>
        <end position="203"/>
    </location>
</feature>
<organism evidence="2 3">
    <name type="scientific">Bacillus cereus</name>
    <dbReference type="NCBI Taxonomy" id="1396"/>
    <lineage>
        <taxon>Bacteria</taxon>
        <taxon>Bacillati</taxon>
        <taxon>Bacillota</taxon>
        <taxon>Bacilli</taxon>
        <taxon>Bacillales</taxon>
        <taxon>Bacillaceae</taxon>
        <taxon>Bacillus</taxon>
        <taxon>Bacillus cereus group</taxon>
    </lineage>
</organism>
<evidence type="ECO:0000313" key="2">
    <source>
        <dbReference type="EMBL" id="PFK31168.1"/>
    </source>
</evidence>
<dbReference type="AlphaFoldDB" id="A0A2B0LAW3"/>
<name>A0A2B0LAW3_BACCE</name>
<dbReference type="InterPro" id="IPR025672">
    <property type="entry name" value="Sigma_reg_C_dom"/>
</dbReference>